<reference evidence="2" key="1">
    <citation type="journal article" date="2019" name="BMC Genomics">
        <title>A new reference genome for Sorghum bicolor reveals high levels of sequence similarity between sweet and grain genotypes: implications for the genetics of sugar metabolism.</title>
        <authorList>
            <person name="Cooper E.A."/>
            <person name="Brenton Z.W."/>
            <person name="Flinn B.S."/>
            <person name="Jenkins J."/>
            <person name="Shu S."/>
            <person name="Flowers D."/>
            <person name="Luo F."/>
            <person name="Wang Y."/>
            <person name="Xia P."/>
            <person name="Barry K."/>
            <person name="Daum C."/>
            <person name="Lipzen A."/>
            <person name="Yoshinaga Y."/>
            <person name="Schmutz J."/>
            <person name="Saski C."/>
            <person name="Vermerris W."/>
            <person name="Kresovich S."/>
        </authorList>
    </citation>
    <scope>NUCLEOTIDE SEQUENCE</scope>
</reference>
<dbReference type="EMBL" id="CM027681">
    <property type="protein sequence ID" value="KAG0544481.1"/>
    <property type="molecule type" value="Genomic_DNA"/>
</dbReference>
<dbReference type="AlphaFoldDB" id="A0A921UWR6"/>
<name>A0A921UWR6_SORBI</name>
<evidence type="ECO:0000313" key="2">
    <source>
        <dbReference type="EMBL" id="KAG0544481.1"/>
    </source>
</evidence>
<evidence type="ECO:0000313" key="3">
    <source>
        <dbReference type="Proteomes" id="UP000807115"/>
    </source>
</evidence>
<feature type="compositionally biased region" description="Pro residues" evidence="1">
    <location>
        <begin position="32"/>
        <end position="56"/>
    </location>
</feature>
<feature type="compositionally biased region" description="Polar residues" evidence="1">
    <location>
        <begin position="1"/>
        <end position="20"/>
    </location>
</feature>
<reference evidence="2" key="2">
    <citation type="submission" date="2020-10" db="EMBL/GenBank/DDBJ databases">
        <authorList>
            <person name="Cooper E.A."/>
            <person name="Brenton Z.W."/>
            <person name="Flinn B.S."/>
            <person name="Jenkins J."/>
            <person name="Shu S."/>
            <person name="Flowers D."/>
            <person name="Luo F."/>
            <person name="Wang Y."/>
            <person name="Xia P."/>
            <person name="Barry K."/>
            <person name="Daum C."/>
            <person name="Lipzen A."/>
            <person name="Yoshinaga Y."/>
            <person name="Schmutz J."/>
            <person name="Saski C."/>
            <person name="Vermerris W."/>
            <person name="Kresovich S."/>
        </authorList>
    </citation>
    <scope>NUCLEOTIDE SEQUENCE</scope>
</reference>
<feature type="region of interest" description="Disordered" evidence="1">
    <location>
        <begin position="1"/>
        <end position="85"/>
    </location>
</feature>
<accession>A0A921UWR6</accession>
<organism evidence="2 3">
    <name type="scientific">Sorghum bicolor</name>
    <name type="common">Sorghum</name>
    <name type="synonym">Sorghum vulgare</name>
    <dbReference type="NCBI Taxonomy" id="4558"/>
    <lineage>
        <taxon>Eukaryota</taxon>
        <taxon>Viridiplantae</taxon>
        <taxon>Streptophyta</taxon>
        <taxon>Embryophyta</taxon>
        <taxon>Tracheophyta</taxon>
        <taxon>Spermatophyta</taxon>
        <taxon>Magnoliopsida</taxon>
        <taxon>Liliopsida</taxon>
        <taxon>Poales</taxon>
        <taxon>Poaceae</taxon>
        <taxon>PACMAD clade</taxon>
        <taxon>Panicoideae</taxon>
        <taxon>Andropogonodae</taxon>
        <taxon>Andropogoneae</taxon>
        <taxon>Sorghinae</taxon>
        <taxon>Sorghum</taxon>
    </lineage>
</organism>
<dbReference type="Proteomes" id="UP000807115">
    <property type="component" value="Chromosome 2"/>
</dbReference>
<proteinExistence type="predicted"/>
<feature type="compositionally biased region" description="Low complexity" evidence="1">
    <location>
        <begin position="21"/>
        <end position="31"/>
    </location>
</feature>
<comment type="caution">
    <text evidence="2">The sequence shown here is derived from an EMBL/GenBank/DDBJ whole genome shotgun (WGS) entry which is preliminary data.</text>
</comment>
<evidence type="ECO:0000256" key="1">
    <source>
        <dbReference type="SAM" id="MobiDB-lite"/>
    </source>
</evidence>
<gene>
    <name evidence="2" type="ORF">BDA96_02G278500</name>
</gene>
<sequence length="169" mass="17702">MAARTDTTPTMGVCSSTGNLSPRRTSSGSGRPSPPPPSPSRSSAPPSPAPPPPPTPTRCWMLSPRRPPPSVCPDPRRRQRQDAGSQFFGHGAAAVPEGDARWVPFLRGFNRCCARVPALCSLVLLLRVYAAACTGAGAPCGVQLQPDVGGDEDGKVIGELTPEEMAMFL</sequence>
<protein>
    <submittedName>
        <fullName evidence="2">Uncharacterized protein</fullName>
    </submittedName>
</protein>